<dbReference type="Pfam" id="PF08741">
    <property type="entry name" value="YwhD"/>
    <property type="match status" value="1"/>
</dbReference>
<proteinExistence type="predicted"/>
<dbReference type="AlphaFoldDB" id="A0A2V2YVE5"/>
<gene>
    <name evidence="1" type="ORF">DFQ01_105248</name>
</gene>
<evidence type="ECO:0000313" key="2">
    <source>
        <dbReference type="Proteomes" id="UP000246635"/>
    </source>
</evidence>
<protein>
    <submittedName>
        <fullName evidence="1">YwhD-like protein</fullName>
    </submittedName>
</protein>
<dbReference type="InterPro" id="IPR014852">
    <property type="entry name" value="YwhD"/>
</dbReference>
<name>A0A2V2YVE5_9BACL</name>
<keyword evidence="2" id="KW-1185">Reference proteome</keyword>
<dbReference type="EMBL" id="QGTQ01000005">
    <property type="protein sequence ID" value="PWW05263.1"/>
    <property type="molecule type" value="Genomic_DNA"/>
</dbReference>
<reference evidence="1 2" key="1">
    <citation type="submission" date="2018-05" db="EMBL/GenBank/DDBJ databases">
        <title>Genomic Encyclopedia of Type Strains, Phase III (KMG-III): the genomes of soil and plant-associated and newly described type strains.</title>
        <authorList>
            <person name="Whitman W."/>
        </authorList>
    </citation>
    <scope>NUCLEOTIDE SEQUENCE [LARGE SCALE GENOMIC DNA]</scope>
    <source>
        <strain evidence="1 2">CECT 5696</strain>
    </source>
</reference>
<evidence type="ECO:0000313" key="1">
    <source>
        <dbReference type="EMBL" id="PWW05263.1"/>
    </source>
</evidence>
<dbReference type="RefSeq" id="WP_110043789.1">
    <property type="nucleotide sequence ID" value="NZ_CP054612.1"/>
</dbReference>
<dbReference type="Proteomes" id="UP000246635">
    <property type="component" value="Unassembled WGS sequence"/>
</dbReference>
<dbReference type="OrthoDB" id="2374547at2"/>
<comment type="caution">
    <text evidence="1">The sequence shown here is derived from an EMBL/GenBank/DDBJ whole genome shotgun (WGS) entry which is preliminary data.</text>
</comment>
<sequence length="172" mass="19049">MEQQGQGGQEAKPKKSLSLNVVSSKEHRGFGAGSIDLSQVSPVIIDGDTAVIDVGAMHAKSKIEKGIKFSANKEDVPNGRKCWIVWIAVDRNEEGSLYGGATACEMLIDTEARRGWKLLADHVNRLDYAIKRRFMLDGLNAEEKAALRTLLVEHNQEWWDRSSDALKQALES</sequence>
<organism evidence="1 2">
    <name type="scientific">Paenibacillus cellulosilyticus</name>
    <dbReference type="NCBI Taxonomy" id="375489"/>
    <lineage>
        <taxon>Bacteria</taxon>
        <taxon>Bacillati</taxon>
        <taxon>Bacillota</taxon>
        <taxon>Bacilli</taxon>
        <taxon>Bacillales</taxon>
        <taxon>Paenibacillaceae</taxon>
        <taxon>Paenibacillus</taxon>
    </lineage>
</organism>
<accession>A0A2V2YVE5</accession>